<dbReference type="CDD" id="cd16917">
    <property type="entry name" value="HATPase_UhpB-NarQ-NarX-like"/>
    <property type="match status" value="1"/>
</dbReference>
<evidence type="ECO:0000259" key="11">
    <source>
        <dbReference type="SMART" id="SM00387"/>
    </source>
</evidence>
<dbReference type="InterPro" id="IPR055558">
    <property type="entry name" value="DUF7134"/>
</dbReference>
<dbReference type="InterPro" id="IPR003594">
    <property type="entry name" value="HATPase_dom"/>
</dbReference>
<keyword evidence="10" id="KW-0812">Transmembrane</keyword>
<dbReference type="PANTHER" id="PTHR24421">
    <property type="entry name" value="NITRATE/NITRITE SENSOR PROTEIN NARX-RELATED"/>
    <property type="match status" value="1"/>
</dbReference>
<dbReference type="InterPro" id="IPR036890">
    <property type="entry name" value="HATPase_C_sf"/>
</dbReference>
<name>A0A212U5P3_9MICO</name>
<gene>
    <name evidence="12" type="ORF">SAMN05445756_1981</name>
</gene>
<dbReference type="PANTHER" id="PTHR24421:SF10">
    <property type="entry name" value="NITRATE_NITRITE SENSOR PROTEIN NARQ"/>
    <property type="match status" value="1"/>
</dbReference>
<accession>A0A212U5P3</accession>
<reference evidence="12 13" key="1">
    <citation type="submission" date="2017-06" db="EMBL/GenBank/DDBJ databases">
        <authorList>
            <person name="Kim H.J."/>
            <person name="Triplett B.A."/>
        </authorList>
    </citation>
    <scope>NUCLEOTIDE SEQUENCE [LARGE SCALE GENOMIC DNA]</scope>
    <source>
        <strain evidence="12 13">DSM 22179</strain>
    </source>
</reference>
<feature type="transmembrane region" description="Helical" evidence="10">
    <location>
        <begin position="116"/>
        <end position="134"/>
    </location>
</feature>
<dbReference type="Pfam" id="PF02518">
    <property type="entry name" value="HATPase_c"/>
    <property type="match status" value="1"/>
</dbReference>
<feature type="domain" description="Histidine kinase/HSP90-like ATPase" evidence="11">
    <location>
        <begin position="338"/>
        <end position="431"/>
    </location>
</feature>
<sequence length="493" mass="52090">MPENTPRTRTEGHRLLHGFYAFHDFARRRPLTGDALVGLAVVGVFFVLGAPQGWVGLLWSLPWLLAYCLRSISLPAMLGVMAVTGVAQVLATDLLPAGNVLVPLAVYRAASSGSCGVRRASLGLIVLGSVLMAGEAATEVSSFAVIAVILAATLLVAWLLGDLVRHRRTVMEREMAQYEALARDREQRALLAIRAERSTIAREMHDIIAHSLSVVIVQADGGRYAANAGIAAADRELDHEEQDAAREAALRGALGALEQISDSAREALAETRRLVGVLRDPEGGAEYTPGQTLADLPGLLDRMQESSLPVQSLLDPALAAEMGLPEQPEVEQVTLPRTVSSAAFRVVQEATTNVIKHAGAVSTVRVRVKVKGDRLVLTVADDGAGPTGRGSGDGHGILGMHERVIALGGELTTGMRSGGGFLVRAEFPLTPPSPTRRRMSRQVGAHVVSSGPSGTHSVPDPTSGSIPRPARQSVPGPVLSSTDPIPPTPWELP</sequence>
<keyword evidence="7" id="KW-0067">ATP-binding</keyword>
<keyword evidence="6 12" id="KW-0418">Kinase</keyword>
<evidence type="ECO:0000313" key="13">
    <source>
        <dbReference type="Proteomes" id="UP000198122"/>
    </source>
</evidence>
<evidence type="ECO:0000256" key="5">
    <source>
        <dbReference type="ARBA" id="ARBA00022741"/>
    </source>
</evidence>
<dbReference type="GO" id="GO:0000155">
    <property type="term" value="F:phosphorelay sensor kinase activity"/>
    <property type="evidence" value="ECO:0007669"/>
    <property type="project" value="InterPro"/>
</dbReference>
<dbReference type="Pfam" id="PF23539">
    <property type="entry name" value="DUF7134"/>
    <property type="match status" value="1"/>
</dbReference>
<dbReference type="InterPro" id="IPR050482">
    <property type="entry name" value="Sensor_HK_TwoCompSys"/>
</dbReference>
<feature type="compositionally biased region" description="Pro residues" evidence="9">
    <location>
        <begin position="484"/>
        <end position="493"/>
    </location>
</feature>
<comment type="catalytic activity">
    <reaction evidence="1">
        <text>ATP + protein L-histidine = ADP + protein N-phospho-L-histidine.</text>
        <dbReference type="EC" id="2.7.13.3"/>
    </reaction>
</comment>
<dbReference type="SUPFAM" id="SSF55874">
    <property type="entry name" value="ATPase domain of HSP90 chaperone/DNA topoisomerase II/histidine kinase"/>
    <property type="match status" value="1"/>
</dbReference>
<protein>
    <recommendedName>
        <fullName evidence="2">histidine kinase</fullName>
        <ecNumber evidence="2">2.7.13.3</ecNumber>
    </recommendedName>
</protein>
<dbReference type="RefSeq" id="WP_088818963.1">
    <property type="nucleotide sequence ID" value="NZ_FYEZ01000003.1"/>
</dbReference>
<dbReference type="EC" id="2.7.13.3" evidence="2"/>
<keyword evidence="5" id="KW-0547">Nucleotide-binding</keyword>
<feature type="compositionally biased region" description="Polar residues" evidence="9">
    <location>
        <begin position="450"/>
        <end position="465"/>
    </location>
</feature>
<proteinExistence type="predicted"/>
<dbReference type="InterPro" id="IPR011712">
    <property type="entry name" value="Sig_transdc_His_kin_sub3_dim/P"/>
</dbReference>
<evidence type="ECO:0000256" key="7">
    <source>
        <dbReference type="ARBA" id="ARBA00022840"/>
    </source>
</evidence>
<dbReference type="Gene3D" id="1.20.5.1930">
    <property type="match status" value="1"/>
</dbReference>
<evidence type="ECO:0000256" key="10">
    <source>
        <dbReference type="SAM" id="Phobius"/>
    </source>
</evidence>
<evidence type="ECO:0000256" key="8">
    <source>
        <dbReference type="ARBA" id="ARBA00023012"/>
    </source>
</evidence>
<evidence type="ECO:0000256" key="9">
    <source>
        <dbReference type="SAM" id="MobiDB-lite"/>
    </source>
</evidence>
<keyword evidence="13" id="KW-1185">Reference proteome</keyword>
<dbReference type="GO" id="GO:0046983">
    <property type="term" value="F:protein dimerization activity"/>
    <property type="evidence" value="ECO:0007669"/>
    <property type="project" value="InterPro"/>
</dbReference>
<keyword evidence="10" id="KW-1133">Transmembrane helix</keyword>
<keyword evidence="4" id="KW-0808">Transferase</keyword>
<feature type="region of interest" description="Disordered" evidence="9">
    <location>
        <begin position="427"/>
        <end position="493"/>
    </location>
</feature>
<dbReference type="OrthoDB" id="227596at2"/>
<dbReference type="EMBL" id="FYEZ01000003">
    <property type="protein sequence ID" value="SNC73470.1"/>
    <property type="molecule type" value="Genomic_DNA"/>
</dbReference>
<feature type="transmembrane region" description="Helical" evidence="10">
    <location>
        <begin position="140"/>
        <end position="161"/>
    </location>
</feature>
<evidence type="ECO:0000313" key="12">
    <source>
        <dbReference type="EMBL" id="SNC73470.1"/>
    </source>
</evidence>
<dbReference type="Gene3D" id="3.30.565.10">
    <property type="entry name" value="Histidine kinase-like ATPase, C-terminal domain"/>
    <property type="match status" value="1"/>
</dbReference>
<keyword evidence="3" id="KW-0597">Phosphoprotein</keyword>
<evidence type="ECO:0000256" key="2">
    <source>
        <dbReference type="ARBA" id="ARBA00012438"/>
    </source>
</evidence>
<dbReference type="GO" id="GO:0005524">
    <property type="term" value="F:ATP binding"/>
    <property type="evidence" value="ECO:0007669"/>
    <property type="project" value="UniProtKB-KW"/>
</dbReference>
<keyword evidence="8" id="KW-0902">Two-component regulatory system</keyword>
<evidence type="ECO:0000256" key="1">
    <source>
        <dbReference type="ARBA" id="ARBA00000085"/>
    </source>
</evidence>
<evidence type="ECO:0000256" key="3">
    <source>
        <dbReference type="ARBA" id="ARBA00022553"/>
    </source>
</evidence>
<evidence type="ECO:0000256" key="4">
    <source>
        <dbReference type="ARBA" id="ARBA00022679"/>
    </source>
</evidence>
<organism evidence="12 13">
    <name type="scientific">Kytococcus aerolatus</name>
    <dbReference type="NCBI Taxonomy" id="592308"/>
    <lineage>
        <taxon>Bacteria</taxon>
        <taxon>Bacillati</taxon>
        <taxon>Actinomycetota</taxon>
        <taxon>Actinomycetes</taxon>
        <taxon>Micrococcales</taxon>
        <taxon>Kytococcaceae</taxon>
        <taxon>Kytococcus</taxon>
    </lineage>
</organism>
<keyword evidence="10" id="KW-0472">Membrane</keyword>
<dbReference type="Pfam" id="PF07730">
    <property type="entry name" value="HisKA_3"/>
    <property type="match status" value="1"/>
</dbReference>
<evidence type="ECO:0000256" key="6">
    <source>
        <dbReference type="ARBA" id="ARBA00022777"/>
    </source>
</evidence>
<feature type="transmembrane region" description="Helical" evidence="10">
    <location>
        <begin position="35"/>
        <end position="54"/>
    </location>
</feature>
<dbReference type="GO" id="GO:0016020">
    <property type="term" value="C:membrane"/>
    <property type="evidence" value="ECO:0007669"/>
    <property type="project" value="InterPro"/>
</dbReference>
<dbReference type="SMART" id="SM00387">
    <property type="entry name" value="HATPase_c"/>
    <property type="match status" value="1"/>
</dbReference>
<dbReference type="AlphaFoldDB" id="A0A212U5P3"/>
<dbReference type="Proteomes" id="UP000198122">
    <property type="component" value="Unassembled WGS sequence"/>
</dbReference>